<gene>
    <name evidence="2" type="ORF">GEAMG1_0745</name>
</gene>
<dbReference type="EMBL" id="OW150024">
    <property type="protein sequence ID" value="CAH2030558.1"/>
    <property type="molecule type" value="Genomic_DNA"/>
</dbReference>
<dbReference type="RefSeq" id="WP_305731489.1">
    <property type="nucleotide sequence ID" value="NZ_OW150024.1"/>
</dbReference>
<evidence type="ECO:0000256" key="1">
    <source>
        <dbReference type="SAM" id="Phobius"/>
    </source>
</evidence>
<dbReference type="Proteomes" id="UP001295463">
    <property type="component" value="Chromosome"/>
</dbReference>
<keyword evidence="1" id="KW-1133">Transmembrane helix</keyword>
<sequence length="131" mass="14206">MGPATTVRHPLLRRLLLCAGLLCTALGVVGIFVPLLPTTPFLLLAAACFARSSERFHTWLLTHERLGPMISGYLDGSGIPARAKAVSVSMVWLSLPPSALLLVPVVWVKLLLILLAIGITWHLLRLPTRKA</sequence>
<name>A0ABM9D837_9BACT</name>
<keyword evidence="1" id="KW-0472">Membrane</keyword>
<protein>
    <submittedName>
        <fullName evidence="2">Inner membrane protein YbaN</fullName>
    </submittedName>
</protein>
<evidence type="ECO:0000313" key="3">
    <source>
        <dbReference type="Proteomes" id="UP001295463"/>
    </source>
</evidence>
<dbReference type="PANTHER" id="PTHR35813:SF1">
    <property type="entry name" value="INNER MEMBRANE PROTEIN YBAN"/>
    <property type="match status" value="1"/>
</dbReference>
<keyword evidence="3" id="KW-1185">Reference proteome</keyword>
<organism evidence="2 3">
    <name type="scientific">Trichlorobacter ammonificans</name>
    <dbReference type="NCBI Taxonomy" id="2916410"/>
    <lineage>
        <taxon>Bacteria</taxon>
        <taxon>Pseudomonadati</taxon>
        <taxon>Thermodesulfobacteriota</taxon>
        <taxon>Desulfuromonadia</taxon>
        <taxon>Geobacterales</taxon>
        <taxon>Geobacteraceae</taxon>
        <taxon>Trichlorobacter</taxon>
    </lineage>
</organism>
<reference evidence="2 3" key="1">
    <citation type="submission" date="2022-03" db="EMBL/GenBank/DDBJ databases">
        <authorList>
            <person name="Koch H."/>
        </authorList>
    </citation>
    <scope>NUCLEOTIDE SEQUENCE [LARGE SCALE GENOMIC DNA]</scope>
    <source>
        <strain evidence="2 3">G1</strain>
    </source>
</reference>
<evidence type="ECO:0000313" key="2">
    <source>
        <dbReference type="EMBL" id="CAH2030558.1"/>
    </source>
</evidence>
<dbReference type="Pfam" id="PF04304">
    <property type="entry name" value="DUF454"/>
    <property type="match status" value="1"/>
</dbReference>
<dbReference type="PANTHER" id="PTHR35813">
    <property type="entry name" value="INNER MEMBRANE PROTEIN YBAN"/>
    <property type="match status" value="1"/>
</dbReference>
<proteinExistence type="predicted"/>
<dbReference type="InterPro" id="IPR007401">
    <property type="entry name" value="DUF454"/>
</dbReference>
<dbReference type="PIRSF" id="PIRSF016789">
    <property type="entry name" value="DUF454"/>
    <property type="match status" value="1"/>
</dbReference>
<accession>A0ABM9D837</accession>
<keyword evidence="1" id="KW-0812">Transmembrane</keyword>
<feature type="transmembrane region" description="Helical" evidence="1">
    <location>
        <begin position="99"/>
        <end position="124"/>
    </location>
</feature>